<dbReference type="Proteomes" id="UP000188320">
    <property type="component" value="Unassembled WGS sequence"/>
</dbReference>
<protein>
    <submittedName>
        <fullName evidence="1">Uncharacterized protein</fullName>
    </submittedName>
</protein>
<accession>A0A1R1PX79</accession>
<organism evidence="1 2">
    <name type="scientific">Zancudomyces culisetae</name>
    <name type="common">Gut fungus</name>
    <name type="synonym">Smittium culisetae</name>
    <dbReference type="NCBI Taxonomy" id="1213189"/>
    <lineage>
        <taxon>Eukaryota</taxon>
        <taxon>Fungi</taxon>
        <taxon>Fungi incertae sedis</taxon>
        <taxon>Zoopagomycota</taxon>
        <taxon>Kickxellomycotina</taxon>
        <taxon>Harpellomycetes</taxon>
        <taxon>Harpellales</taxon>
        <taxon>Legeriomycetaceae</taxon>
        <taxon>Zancudomyces</taxon>
    </lineage>
</organism>
<dbReference type="EMBL" id="LSSK01000073">
    <property type="protein sequence ID" value="OMH85544.1"/>
    <property type="molecule type" value="Genomic_DNA"/>
</dbReference>
<name>A0A1R1PX79_ZANCU</name>
<keyword evidence="2" id="KW-1185">Reference proteome</keyword>
<sequence length="105" mass="12212">MSVISHFLQHFKIHSAPLTSPRFLPEKTISLKCAILPFLLQLLFRNANFSKQNMNSYDTLGQCCHLTIGQLTMIQNWMDWVFWEWGRGDIDRCICVICATFYIPG</sequence>
<evidence type="ECO:0000313" key="2">
    <source>
        <dbReference type="Proteomes" id="UP000188320"/>
    </source>
</evidence>
<proteinExistence type="predicted"/>
<gene>
    <name evidence="1" type="ORF">AX774_g933</name>
</gene>
<comment type="caution">
    <text evidence="1">The sequence shown here is derived from an EMBL/GenBank/DDBJ whole genome shotgun (WGS) entry which is preliminary data.</text>
</comment>
<evidence type="ECO:0000313" key="1">
    <source>
        <dbReference type="EMBL" id="OMH85544.1"/>
    </source>
</evidence>
<dbReference type="AlphaFoldDB" id="A0A1R1PX79"/>
<reference evidence="2" key="1">
    <citation type="submission" date="2017-01" db="EMBL/GenBank/DDBJ databases">
        <authorList>
            <person name="Wang Y."/>
            <person name="White M."/>
            <person name="Kvist S."/>
            <person name="Moncalvo J.-M."/>
        </authorList>
    </citation>
    <scope>NUCLEOTIDE SEQUENCE [LARGE SCALE GENOMIC DNA]</scope>
    <source>
        <strain evidence="2">COL-18-3</strain>
    </source>
</reference>